<evidence type="ECO:0000256" key="2">
    <source>
        <dbReference type="PROSITE-ProRule" id="PRU00703"/>
    </source>
</evidence>
<dbReference type="PANTHER" id="PTHR43080">
    <property type="entry name" value="CBS DOMAIN-CONTAINING PROTEIN CBSX3, MITOCHONDRIAL"/>
    <property type="match status" value="1"/>
</dbReference>
<dbReference type="PANTHER" id="PTHR43080:SF2">
    <property type="entry name" value="CBS DOMAIN-CONTAINING PROTEIN"/>
    <property type="match status" value="1"/>
</dbReference>
<dbReference type="SMART" id="SM00116">
    <property type="entry name" value="CBS"/>
    <property type="match status" value="2"/>
</dbReference>
<evidence type="ECO:0000313" key="4">
    <source>
        <dbReference type="EMBL" id="GCD97709.1"/>
    </source>
</evidence>
<feature type="domain" description="CBS" evidence="3">
    <location>
        <begin position="21"/>
        <end position="77"/>
    </location>
</feature>
<comment type="caution">
    <text evidence="4">The sequence shown here is derived from an EMBL/GenBank/DDBJ whole genome shotgun (WGS) entry which is preliminary data.</text>
</comment>
<evidence type="ECO:0000259" key="3">
    <source>
        <dbReference type="PROSITE" id="PS51371"/>
    </source>
</evidence>
<dbReference type="Pfam" id="PF00571">
    <property type="entry name" value="CBS"/>
    <property type="match status" value="2"/>
</dbReference>
<sequence length="159" mass="17297">MSTTHVRPVRATPVPMVREVMHGPVVAVAGQDTLWQAMDRMLTAHLRHMAVVDEGRAVGLLGDRDLASVWALDPLGLKHRTARDVLGTEPRFVAPDIDVISASKRLLGAGADALLVVDETDRPVGVLTDHDLLKVLVDLYGDGDDHRQQGSRHPNMPPD</sequence>
<feature type="domain" description="CBS" evidence="3">
    <location>
        <begin position="86"/>
        <end position="145"/>
    </location>
</feature>
<gene>
    <name evidence="4" type="ORF">EHYA_05405</name>
</gene>
<dbReference type="Proteomes" id="UP000286931">
    <property type="component" value="Unassembled WGS sequence"/>
</dbReference>
<organism evidence="4 5">
    <name type="scientific">Embleya hyalina</name>
    <dbReference type="NCBI Taxonomy" id="516124"/>
    <lineage>
        <taxon>Bacteria</taxon>
        <taxon>Bacillati</taxon>
        <taxon>Actinomycetota</taxon>
        <taxon>Actinomycetes</taxon>
        <taxon>Kitasatosporales</taxon>
        <taxon>Streptomycetaceae</taxon>
        <taxon>Embleya</taxon>
    </lineage>
</organism>
<dbReference type="EMBL" id="BIFH01000025">
    <property type="protein sequence ID" value="GCD97709.1"/>
    <property type="molecule type" value="Genomic_DNA"/>
</dbReference>
<protein>
    <recommendedName>
        <fullName evidence="3">CBS domain-containing protein</fullName>
    </recommendedName>
</protein>
<dbReference type="InterPro" id="IPR046342">
    <property type="entry name" value="CBS_dom_sf"/>
</dbReference>
<dbReference type="InterPro" id="IPR051257">
    <property type="entry name" value="Diverse_CBS-Domain"/>
</dbReference>
<keyword evidence="5" id="KW-1185">Reference proteome</keyword>
<dbReference type="PROSITE" id="PS51371">
    <property type="entry name" value="CBS"/>
    <property type="match status" value="2"/>
</dbReference>
<keyword evidence="1 2" id="KW-0129">CBS domain</keyword>
<dbReference type="AlphaFoldDB" id="A0A401YT04"/>
<accession>A0A401YT04</accession>
<dbReference type="SUPFAM" id="SSF54631">
    <property type="entry name" value="CBS-domain pair"/>
    <property type="match status" value="1"/>
</dbReference>
<name>A0A401YT04_9ACTN</name>
<proteinExistence type="predicted"/>
<reference evidence="4 5" key="1">
    <citation type="submission" date="2018-12" db="EMBL/GenBank/DDBJ databases">
        <title>Draft genome sequence of Embleya hyalina NBRC 13850T.</title>
        <authorList>
            <person name="Komaki H."/>
            <person name="Hosoyama A."/>
            <person name="Kimura A."/>
            <person name="Ichikawa N."/>
            <person name="Tamura T."/>
        </authorList>
    </citation>
    <scope>NUCLEOTIDE SEQUENCE [LARGE SCALE GENOMIC DNA]</scope>
    <source>
        <strain evidence="4 5">NBRC 13850</strain>
    </source>
</reference>
<dbReference type="Gene3D" id="3.10.580.10">
    <property type="entry name" value="CBS-domain"/>
    <property type="match status" value="1"/>
</dbReference>
<dbReference type="InterPro" id="IPR000644">
    <property type="entry name" value="CBS_dom"/>
</dbReference>
<evidence type="ECO:0000313" key="5">
    <source>
        <dbReference type="Proteomes" id="UP000286931"/>
    </source>
</evidence>
<evidence type="ECO:0000256" key="1">
    <source>
        <dbReference type="ARBA" id="ARBA00023122"/>
    </source>
</evidence>